<sequence length="764" mass="85425">MLSQRRRHSRWRMFLVLLVFVGLIRHSELTSAGIPESSSLSSGPVARKKSQDIGSLNDFSWQAWFMVDTQAGAQPGVDSATLMRRITPKSVFIAPALPACPDGYVEDNMDRCVKDVNIDESAHFNFLLQRLNALYANQKSSPQEQSQKQLNNGPLQLNIPLMPSTDDDSEKVETIDTLLANDPFAAVVGEIGLENDKKTKHEAVATVYEVKNDTTSDDERQAEQQEESAMFFQESPRIEGGDKTDEKPDAPVPVAEFVEESNDTSFSGVVDYKIPADSKTLLNDTTGSKDATTAGKRVSSTEMSPLMQLLLSTIVPSTISKPETDDLRTTENGTVDHTSHNPAKELANDNAPDFYELPPAWKPSETNKRRDNETRANEQPKGPESPKSHESHETDFIYDEEPEDDEYTYSTDMPDEKSTEAEEILKHGEAGMTIPTRSPIRLHRKRPQQQQQLNQTTDRKKAAAGFHEQLVIRFNDSTPADKDEAGSNVSSEVSIDGDLILETTLLDLNTERLQVTSTQPPDVSGEVATKSDDDDDYSRESYEQVRRRTPAPEVVFGDSYDTASTGAHDRNRAEHSARVGSHVEDERHDETLLTSSSLLYDPPEEEPAAGTHAIDEERFDVPGESALEDDDARSTTPRNTQPRPGGFVRFDNSARDSANHEPLEDYVRFPARQSQTYVRFPSNEANSIHSQLNYKHRSHQTTSDGAYGSTSTKSSVPTRQKPVYHLLAPSWKQPDRQQEERVASVQRQKQASYYQTINRFYAIT</sequence>
<dbReference type="Pfam" id="PF15888">
    <property type="entry name" value="FOG_N"/>
    <property type="match status" value="1"/>
</dbReference>
<feature type="compositionally biased region" description="Basic and acidic residues" evidence="1">
    <location>
        <begin position="212"/>
        <end position="223"/>
    </location>
</feature>
<accession>A0A6P3X229</accession>
<gene>
    <name evidence="5" type="primary">LOC106743233</name>
</gene>
<feature type="region of interest" description="Disordered" evidence="1">
    <location>
        <begin position="437"/>
        <end position="462"/>
    </location>
</feature>
<feature type="compositionally biased region" description="Basic and acidic residues" evidence="1">
    <location>
        <begin position="384"/>
        <end position="394"/>
    </location>
</feature>
<feature type="compositionally biased region" description="Basic and acidic residues" evidence="1">
    <location>
        <begin position="236"/>
        <end position="249"/>
    </location>
</feature>
<feature type="region of interest" description="Disordered" evidence="1">
    <location>
        <begin position="279"/>
        <end position="301"/>
    </location>
</feature>
<dbReference type="OrthoDB" id="8197748at2759"/>
<evidence type="ECO:0000256" key="2">
    <source>
        <dbReference type="SAM" id="SignalP"/>
    </source>
</evidence>
<dbReference type="GeneID" id="106743233"/>
<feature type="region of interest" description="Disordered" evidence="1">
    <location>
        <begin position="138"/>
        <end position="170"/>
    </location>
</feature>
<feature type="signal peptide" evidence="2">
    <location>
        <begin position="1"/>
        <end position="26"/>
    </location>
</feature>
<feature type="compositionally biased region" description="Low complexity" evidence="1">
    <location>
        <begin position="138"/>
        <end position="149"/>
    </location>
</feature>
<dbReference type="InterPro" id="IPR031761">
    <property type="entry name" value="FOG_N"/>
</dbReference>
<evidence type="ECO:0000259" key="3">
    <source>
        <dbReference type="Pfam" id="PF15888"/>
    </source>
</evidence>
<reference evidence="5" key="1">
    <citation type="submission" date="2025-08" db="UniProtKB">
        <authorList>
            <consortium name="RefSeq"/>
        </authorList>
    </citation>
    <scope>IDENTIFICATION</scope>
</reference>
<feature type="compositionally biased region" description="Basic and acidic residues" evidence="1">
    <location>
        <begin position="365"/>
        <end position="378"/>
    </location>
</feature>
<feature type="region of interest" description="Disordered" evidence="1">
    <location>
        <begin position="513"/>
        <end position="653"/>
    </location>
</feature>
<keyword evidence="4" id="KW-1185">Reference proteome</keyword>
<feature type="chain" id="PRO_5027605603" evidence="2">
    <location>
        <begin position="27"/>
        <end position="764"/>
    </location>
</feature>
<dbReference type="AlphaFoldDB" id="A0A6P3X229"/>
<feature type="domain" description="Folded gastrulation N-terminal" evidence="3">
    <location>
        <begin position="86"/>
        <end position="179"/>
    </location>
</feature>
<keyword evidence="2" id="KW-0732">Signal</keyword>
<feature type="compositionally biased region" description="Polar residues" evidence="1">
    <location>
        <begin position="280"/>
        <end position="291"/>
    </location>
</feature>
<feature type="compositionally biased region" description="Basic and acidic residues" evidence="1">
    <location>
        <begin position="337"/>
        <end position="347"/>
    </location>
</feature>
<name>A0A6P3X229_DINQU</name>
<protein>
    <submittedName>
        <fullName evidence="5">Uncharacterized protein LOC106743233</fullName>
    </submittedName>
</protein>
<dbReference type="Proteomes" id="UP000515204">
    <property type="component" value="Unplaced"/>
</dbReference>
<feature type="region of interest" description="Disordered" evidence="1">
    <location>
        <begin position="695"/>
        <end position="720"/>
    </location>
</feature>
<feature type="region of interest" description="Disordered" evidence="1">
    <location>
        <begin position="473"/>
        <end position="492"/>
    </location>
</feature>
<dbReference type="RefSeq" id="XP_014472358.1">
    <property type="nucleotide sequence ID" value="XM_014616872.1"/>
</dbReference>
<feature type="compositionally biased region" description="Polar residues" evidence="1">
    <location>
        <begin position="700"/>
        <end position="718"/>
    </location>
</feature>
<organism evidence="4 5">
    <name type="scientific">Dinoponera quadriceps</name>
    <name type="common">South American ant</name>
    <dbReference type="NCBI Taxonomy" id="609295"/>
    <lineage>
        <taxon>Eukaryota</taxon>
        <taxon>Metazoa</taxon>
        <taxon>Ecdysozoa</taxon>
        <taxon>Arthropoda</taxon>
        <taxon>Hexapoda</taxon>
        <taxon>Insecta</taxon>
        <taxon>Pterygota</taxon>
        <taxon>Neoptera</taxon>
        <taxon>Endopterygota</taxon>
        <taxon>Hymenoptera</taxon>
        <taxon>Apocrita</taxon>
        <taxon>Aculeata</taxon>
        <taxon>Formicoidea</taxon>
        <taxon>Formicidae</taxon>
        <taxon>Ponerinae</taxon>
        <taxon>Ponerini</taxon>
        <taxon>Dinoponera</taxon>
    </lineage>
</organism>
<evidence type="ECO:0000313" key="5">
    <source>
        <dbReference type="RefSeq" id="XP_014472358.1"/>
    </source>
</evidence>
<feature type="region of interest" description="Disordered" evidence="1">
    <location>
        <begin position="212"/>
        <end position="249"/>
    </location>
</feature>
<proteinExistence type="predicted"/>
<feature type="region of interest" description="Disordered" evidence="1">
    <location>
        <begin position="315"/>
        <end position="394"/>
    </location>
</feature>
<evidence type="ECO:0000256" key="1">
    <source>
        <dbReference type="SAM" id="MobiDB-lite"/>
    </source>
</evidence>
<dbReference type="KEGG" id="dqu:106743233"/>
<evidence type="ECO:0000313" key="4">
    <source>
        <dbReference type="Proteomes" id="UP000515204"/>
    </source>
</evidence>
<feature type="compositionally biased region" description="Basic and acidic residues" evidence="1">
    <location>
        <begin position="567"/>
        <end position="591"/>
    </location>
</feature>